<dbReference type="EMBL" id="FTPP01000002">
    <property type="protein sequence ID" value="SIT89715.1"/>
    <property type="molecule type" value="Genomic_DNA"/>
</dbReference>
<dbReference type="STRING" id="1317125.SAMN05444128_2104"/>
<dbReference type="PANTHER" id="PTHR30441:SF8">
    <property type="entry name" value="DUF748 DOMAIN-CONTAINING PROTEIN"/>
    <property type="match status" value="1"/>
</dbReference>
<reference evidence="2" key="1">
    <citation type="submission" date="2017-01" db="EMBL/GenBank/DDBJ databases">
        <authorList>
            <person name="Varghese N."/>
            <person name="Submissions S."/>
        </authorList>
    </citation>
    <scope>NUCLEOTIDE SEQUENCE [LARGE SCALE GENOMIC DNA]</scope>
    <source>
        <strain evidence="2">LP100</strain>
    </source>
</reference>
<dbReference type="GO" id="GO:0090313">
    <property type="term" value="P:regulation of protein targeting to membrane"/>
    <property type="evidence" value="ECO:0007669"/>
    <property type="project" value="TreeGrafter"/>
</dbReference>
<sequence length="838" mass="93374">MGRNRVVKKVLFYVALATVAITGISAGLVYAYQDKIIALFVAEANKHIANKVEVGKISLSLFDKFPQVAVALDQVNVHEGIAESDSSLARAEKLYFTFSVFDIIRGKYDVKQLYLENGSIHVRVLKNGQVNYHILAVDSSNTSSDFAFNLEKINLSQVALRYTDLHLNHYIEAHAPQLVAAMAITNDQIALETKGNAAISTIRIGESEYFKEKSVALHTALTIDRTAQTIALKPSVVQVEGAAYEVGGQIAYGGTTELDLQLQGKDTNIQSLFSLLPQQISREYSQYRSEGDVFFKGTVKGKASGKQNPEVAFEFGARNASFFHPDTKQKVEGLHLDGYFTNGASKSAATSLLELKNLRGVLNKRPFEGSLTYRNFDNPYLAFNAKGMIDVGYVLSLLQLSEVKSGSGLADVHIAFAGNLKEFKAKPGNSTLSTSGDITLHNVMLNLKEMPLPLRGLNGNFIFKKNDVAVSDFKGQLGDSDFVLNGMFRNVMAWLLLDKQRLLVEADFSSQYLNFDQLLSEESNTPADARQTGSSAYKFNISPDIAFDLSATIRQASFRRFRAEHIKGEVKLRNQIVSSPNISFNAIGGNFAVRGNLDARNRDHIKVSTATKLSNMSVDSLFYVFENFGQNFISDKQLRGRLTANIVSDVYFDSQLNTKTDLMQAEIAATVRDGQLINFAPMQKMSAFVKRSELANMKFAELSNNFWIQQRTIFIPEMDIRSNLSAIPSVSVSGTHTFDQDMDYRIKLPLTKNRRPDRDSVYGVVAEDTDAGNSSLFLTLRGKESDFKLAYDNERVREKIKTDLKQEGQELKDLLRGKKPVKQEKKVELQEGEYFDFE</sequence>
<dbReference type="InterPro" id="IPR052894">
    <property type="entry name" value="AsmA-related"/>
</dbReference>
<name>A0A1R3XFR2_9BACT</name>
<gene>
    <name evidence="1" type="ORF">SAMN05444128_2104</name>
</gene>
<dbReference type="AlphaFoldDB" id="A0A1R3XFR2"/>
<accession>A0A1R3XFR2</accession>
<proteinExistence type="predicted"/>
<evidence type="ECO:0000313" key="2">
    <source>
        <dbReference type="Proteomes" id="UP000187181"/>
    </source>
</evidence>
<dbReference type="PANTHER" id="PTHR30441">
    <property type="entry name" value="DUF748 DOMAIN-CONTAINING PROTEIN"/>
    <property type="match status" value="1"/>
</dbReference>
<protein>
    <submittedName>
        <fullName evidence="1">AsmA-like C-terminal region</fullName>
    </submittedName>
</protein>
<dbReference type="GO" id="GO:0005886">
    <property type="term" value="C:plasma membrane"/>
    <property type="evidence" value="ECO:0007669"/>
    <property type="project" value="TreeGrafter"/>
</dbReference>
<keyword evidence="2" id="KW-1185">Reference proteome</keyword>
<dbReference type="Proteomes" id="UP000187181">
    <property type="component" value="Unassembled WGS sequence"/>
</dbReference>
<evidence type="ECO:0000313" key="1">
    <source>
        <dbReference type="EMBL" id="SIT89715.1"/>
    </source>
</evidence>
<organism evidence="1 2">
    <name type="scientific">Pontibacter indicus</name>
    <dbReference type="NCBI Taxonomy" id="1317125"/>
    <lineage>
        <taxon>Bacteria</taxon>
        <taxon>Pseudomonadati</taxon>
        <taxon>Bacteroidota</taxon>
        <taxon>Cytophagia</taxon>
        <taxon>Cytophagales</taxon>
        <taxon>Hymenobacteraceae</taxon>
        <taxon>Pontibacter</taxon>
    </lineage>
</organism>